<evidence type="ECO:0000313" key="1">
    <source>
        <dbReference type="EMBL" id="ONI40586.1"/>
    </source>
</evidence>
<dbReference type="Proteomes" id="UP000188637">
    <property type="component" value="Unassembled WGS sequence"/>
</dbReference>
<comment type="caution">
    <text evidence="1">The sequence shown here is derived from an EMBL/GenBank/DDBJ whole genome shotgun (WGS) entry which is preliminary data.</text>
</comment>
<dbReference type="EMBL" id="LJHD01000234">
    <property type="protein sequence ID" value="ONI40586.1"/>
    <property type="molecule type" value="Genomic_DNA"/>
</dbReference>
<keyword evidence="2" id="KW-1185">Reference proteome</keyword>
<evidence type="ECO:0000313" key="2">
    <source>
        <dbReference type="Proteomes" id="UP000188637"/>
    </source>
</evidence>
<protein>
    <submittedName>
        <fullName evidence="1">Uncharacterized protein</fullName>
    </submittedName>
</protein>
<reference evidence="1" key="1">
    <citation type="submission" date="2016-08" db="EMBL/GenBank/DDBJ databases">
        <authorList>
            <person name="Ngugi D.K."/>
            <person name="Miyake S."/>
            <person name="Stingl U."/>
        </authorList>
    </citation>
    <scope>NUCLEOTIDE SEQUENCE</scope>
    <source>
        <strain evidence="1">SCG-D08WGA-EpuloA1</strain>
    </source>
</reference>
<organism evidence="1 2">
    <name type="scientific">Candidatus Epulonipiscium fishelsonii</name>
    <dbReference type="NCBI Taxonomy" id="77094"/>
    <lineage>
        <taxon>Bacteria</taxon>
        <taxon>Bacillati</taxon>
        <taxon>Bacillota</taxon>
        <taxon>Clostridia</taxon>
        <taxon>Lachnospirales</taxon>
        <taxon>Lachnospiraceae</taxon>
        <taxon>Candidatus Epulonipiscium</taxon>
    </lineage>
</organism>
<proteinExistence type="predicted"/>
<accession>A0ACC8XCK1</accession>
<name>A0ACC8XCK1_9FIRM</name>
<sequence>MEILKLLENNSLFQERARQELETVVLKEFISKSTSEEIIDVLNKIPSMALANKEAEENYANLQQNYLNLQNEVKTLKDELHQSHAERQILENRKKDLLVQVNFYKEHYSHIESIFKVFEGLDDNVKSGLDGIFRDNARDKFLISCFELEKIEMLWDFIYYTIENVNNNVEAVNNLNLILDYFFKLFNYINPMYERLNVKIGEKIDSDLHIKIGSTTTNLIKEVKLRGIKNKYTQKIVKKSVVN</sequence>
<gene>
    <name evidence="1" type="ORF">AN640_08630</name>
</gene>